<dbReference type="KEGG" id="ome:OLMES_4323"/>
<organism evidence="1 2">
    <name type="scientific">Oleiphilus messinensis</name>
    <dbReference type="NCBI Taxonomy" id="141451"/>
    <lineage>
        <taxon>Bacteria</taxon>
        <taxon>Pseudomonadati</taxon>
        <taxon>Pseudomonadota</taxon>
        <taxon>Gammaproteobacteria</taxon>
        <taxon>Oceanospirillales</taxon>
        <taxon>Oleiphilaceae</taxon>
        <taxon>Oleiphilus</taxon>
    </lineage>
</organism>
<reference evidence="1 2" key="1">
    <citation type="submission" date="2017-05" db="EMBL/GenBank/DDBJ databases">
        <title>Genomic insights into alkan degradation activity of Oleiphilus messinensis.</title>
        <authorList>
            <person name="Kozyavkin S.A."/>
            <person name="Slesarev A.I."/>
            <person name="Golyshin P.N."/>
            <person name="Korzhenkov A."/>
            <person name="Golyshina O.N."/>
            <person name="Toshchakov S.V."/>
        </authorList>
    </citation>
    <scope>NUCLEOTIDE SEQUENCE [LARGE SCALE GENOMIC DNA]</scope>
    <source>
        <strain evidence="1 2">ME102</strain>
    </source>
</reference>
<proteinExistence type="predicted"/>
<keyword evidence="2" id="KW-1185">Reference proteome</keyword>
<dbReference type="AlphaFoldDB" id="A0A1Y0ICZ0"/>
<evidence type="ECO:0000313" key="2">
    <source>
        <dbReference type="Proteomes" id="UP000196027"/>
    </source>
</evidence>
<dbReference type="EMBL" id="CP021425">
    <property type="protein sequence ID" value="ARU58331.1"/>
    <property type="molecule type" value="Genomic_DNA"/>
</dbReference>
<evidence type="ECO:0000313" key="1">
    <source>
        <dbReference type="EMBL" id="ARU58331.1"/>
    </source>
</evidence>
<gene>
    <name evidence="1" type="ORF">OLMES_4323</name>
</gene>
<sequence length="60" mass="6788">MIKLNPDEAQDWSQGDILTRWCSVFKGARFYDACPIWSSSGGLRLVCKPGDRAIDRTNLK</sequence>
<name>A0A1Y0ICZ0_9GAMM</name>
<protein>
    <submittedName>
        <fullName evidence="1">Uncharacterized protein</fullName>
    </submittedName>
</protein>
<dbReference type="Proteomes" id="UP000196027">
    <property type="component" value="Chromosome"/>
</dbReference>
<accession>A0A1Y0ICZ0</accession>